<accession>A0A7R8X1Q9</accession>
<dbReference type="GO" id="GO:0031436">
    <property type="term" value="C:BRCA1-BARD1 complex"/>
    <property type="evidence" value="ECO:0007669"/>
    <property type="project" value="TreeGrafter"/>
</dbReference>
<evidence type="ECO:0000313" key="5">
    <source>
        <dbReference type="EMBL" id="CAD7241039.1"/>
    </source>
</evidence>
<feature type="repeat" description="ANK" evidence="3">
    <location>
        <begin position="66"/>
        <end position="98"/>
    </location>
</feature>
<gene>
    <name evidence="5" type="ORF">DSTB1V02_LOCUS1041</name>
</gene>
<dbReference type="Pfam" id="PF12796">
    <property type="entry name" value="Ank_2"/>
    <property type="match status" value="2"/>
</dbReference>
<evidence type="ECO:0000256" key="3">
    <source>
        <dbReference type="PROSITE-ProRule" id="PRU00023"/>
    </source>
</evidence>
<evidence type="ECO:0000256" key="4">
    <source>
        <dbReference type="SAM" id="MobiDB-lite"/>
    </source>
</evidence>
<name>A0A7R8X1Q9_9CRUS</name>
<dbReference type="GO" id="GO:0085020">
    <property type="term" value="P:protein K6-linked ubiquitination"/>
    <property type="evidence" value="ECO:0007669"/>
    <property type="project" value="TreeGrafter"/>
</dbReference>
<feature type="repeat" description="ANK" evidence="3">
    <location>
        <begin position="162"/>
        <end position="194"/>
    </location>
</feature>
<dbReference type="SMART" id="SM00248">
    <property type="entry name" value="ANK"/>
    <property type="match status" value="3"/>
</dbReference>
<dbReference type="InterPro" id="IPR002110">
    <property type="entry name" value="Ankyrin_rpt"/>
</dbReference>
<feature type="compositionally biased region" description="Low complexity" evidence="4">
    <location>
        <begin position="637"/>
        <end position="651"/>
    </location>
</feature>
<dbReference type="InterPro" id="IPR011993">
    <property type="entry name" value="PH-like_dom_sf"/>
</dbReference>
<dbReference type="GO" id="GO:0070531">
    <property type="term" value="C:BRCA1-A complex"/>
    <property type="evidence" value="ECO:0007669"/>
    <property type="project" value="TreeGrafter"/>
</dbReference>
<protein>
    <submittedName>
        <fullName evidence="5">Uncharacterized protein</fullName>
    </submittedName>
</protein>
<dbReference type="EMBL" id="LR899605">
    <property type="protein sequence ID" value="CAD7241039.1"/>
    <property type="molecule type" value="Genomic_DNA"/>
</dbReference>
<evidence type="ECO:0000256" key="2">
    <source>
        <dbReference type="ARBA" id="ARBA00023043"/>
    </source>
</evidence>
<dbReference type="OrthoDB" id="6379896at2759"/>
<keyword evidence="6" id="KW-1185">Reference proteome</keyword>
<feature type="region of interest" description="Disordered" evidence="4">
    <location>
        <begin position="637"/>
        <end position="772"/>
    </location>
</feature>
<feature type="region of interest" description="Disordered" evidence="4">
    <location>
        <begin position="554"/>
        <end position="614"/>
    </location>
</feature>
<proteinExistence type="predicted"/>
<dbReference type="PANTHER" id="PTHR24171:SF8">
    <property type="entry name" value="BRCA1-ASSOCIATED RING DOMAIN PROTEIN 1"/>
    <property type="match status" value="1"/>
</dbReference>
<sequence length="824" mass="90725">MSAPSLPPDSSPTEDSEEVLLKAARHGHSKGNHGWTPLLLASYFGHYNAAEILLTQGADVNICIPTGDTALHKAALINRLDIVQLLLRHGADVNLLNGEGKQARDLAQGDDVRRLLNSVEQQEVKAKESLFLDAARDGDIDDMKKYLLDDKKPVNVNCQDDLGNTALHCSAFRSLKQVAIFLLEHGIDPSIRNNAGLTAWDLSQSASIRSLLNVTPVRQFQQEAFRCEGPLLKRARLFGWRHTWVVLERGVLSYYPTKRDARARAKRRDYKHLADSRIVEDGRDPSLMELYFSDVQNFLQKWMLALREHADYSKSQLLEATVDDSDDEMAKLPFRSLSTIKDSFQSAKTYVHLFEDGVSKLHADFSSLVSPMQVEASLPFVQRMEQLEGTARETLQSLRHCLSLFEQQEEVRNRNLRQEQEKTRVLEEALQVLAKEHYELEVSLASGFVRQPRFYDAIDDDFYDPTSDPIDEESMSVCSSQYITPYASMSDLYAAVSDPGLMYRRLSHISEGSHANLNLLVKQNVSEPCCSTLKTSVLGGGNLTSASIGVEDSSLIGSPHGNPSLEDLDSAESHGCTRGKNSGGEEKQKMRDGAGSDKDQITEKTKLENPSVMEHQKSALKYLPSTPASSISLLLKNSSSKRTSSSGAASSQHRTTSPGSLRHEAEAPPPPCSSKTSKNCCISAPELRPLSPSEGEAAPSAGSLPKLPTNPPLATAQMKPQTPPQPEDQELKPSSPVPTPMTASTSVSPSRSPVPQNFPPATFHSSPVQMLPPGSFRTIKEKVVEVHPHRKSSIVEGTSRRVNVLPDGTIVPAHSPAYFKFRLV</sequence>
<dbReference type="PROSITE" id="PS50088">
    <property type="entry name" value="ANK_REPEAT"/>
    <property type="match status" value="3"/>
</dbReference>
<evidence type="ECO:0000313" key="6">
    <source>
        <dbReference type="Proteomes" id="UP000677054"/>
    </source>
</evidence>
<keyword evidence="2 3" id="KW-0040">ANK repeat</keyword>
<dbReference type="Gene3D" id="1.25.40.20">
    <property type="entry name" value="Ankyrin repeat-containing domain"/>
    <property type="match status" value="2"/>
</dbReference>
<dbReference type="PROSITE" id="PS50297">
    <property type="entry name" value="ANK_REP_REGION"/>
    <property type="match status" value="2"/>
</dbReference>
<keyword evidence="1" id="KW-0677">Repeat</keyword>
<feature type="compositionally biased region" description="Basic and acidic residues" evidence="4">
    <location>
        <begin position="583"/>
        <end position="607"/>
    </location>
</feature>
<feature type="repeat" description="ANK" evidence="3">
    <location>
        <begin position="33"/>
        <end position="62"/>
    </location>
</feature>
<dbReference type="GO" id="GO:0004842">
    <property type="term" value="F:ubiquitin-protein transferase activity"/>
    <property type="evidence" value="ECO:0007669"/>
    <property type="project" value="TreeGrafter"/>
</dbReference>
<dbReference type="SUPFAM" id="SSF50729">
    <property type="entry name" value="PH domain-like"/>
    <property type="match status" value="1"/>
</dbReference>
<dbReference type="PRINTS" id="PR01415">
    <property type="entry name" value="ANKYRIN"/>
</dbReference>
<dbReference type="PANTHER" id="PTHR24171">
    <property type="entry name" value="ANKYRIN REPEAT DOMAIN-CONTAINING PROTEIN 39-RELATED"/>
    <property type="match status" value="1"/>
</dbReference>
<reference evidence="5" key="1">
    <citation type="submission" date="2020-11" db="EMBL/GenBank/DDBJ databases">
        <authorList>
            <person name="Tran Van P."/>
        </authorList>
    </citation>
    <scope>NUCLEOTIDE SEQUENCE</scope>
</reference>
<dbReference type="Gene3D" id="2.30.29.30">
    <property type="entry name" value="Pleckstrin-homology domain (PH domain)/Phosphotyrosine-binding domain (PTB)"/>
    <property type="match status" value="1"/>
</dbReference>
<dbReference type="AlphaFoldDB" id="A0A7R8X1Q9"/>
<evidence type="ECO:0000256" key="1">
    <source>
        <dbReference type="ARBA" id="ARBA00022737"/>
    </source>
</evidence>
<dbReference type="Proteomes" id="UP000677054">
    <property type="component" value="Unassembled WGS sequence"/>
</dbReference>
<organism evidence="5">
    <name type="scientific">Darwinula stevensoni</name>
    <dbReference type="NCBI Taxonomy" id="69355"/>
    <lineage>
        <taxon>Eukaryota</taxon>
        <taxon>Metazoa</taxon>
        <taxon>Ecdysozoa</taxon>
        <taxon>Arthropoda</taxon>
        <taxon>Crustacea</taxon>
        <taxon>Oligostraca</taxon>
        <taxon>Ostracoda</taxon>
        <taxon>Podocopa</taxon>
        <taxon>Podocopida</taxon>
        <taxon>Darwinulocopina</taxon>
        <taxon>Darwinuloidea</taxon>
        <taxon>Darwinulidae</taxon>
        <taxon>Darwinula</taxon>
    </lineage>
</organism>
<feature type="compositionally biased region" description="Low complexity" evidence="4">
    <location>
        <begin position="744"/>
        <end position="755"/>
    </location>
</feature>
<dbReference type="EMBL" id="CAJPEV010000088">
    <property type="protein sequence ID" value="CAG0880372.1"/>
    <property type="molecule type" value="Genomic_DNA"/>
</dbReference>
<dbReference type="InterPro" id="IPR036770">
    <property type="entry name" value="Ankyrin_rpt-contain_sf"/>
</dbReference>
<dbReference type="SUPFAM" id="SSF48403">
    <property type="entry name" value="Ankyrin repeat"/>
    <property type="match status" value="1"/>
</dbReference>